<comment type="caution">
    <text evidence="2">The sequence shown here is derived from an EMBL/GenBank/DDBJ whole genome shotgun (WGS) entry which is preliminary data.</text>
</comment>
<evidence type="ECO:0000313" key="3">
    <source>
        <dbReference type="Proteomes" id="UP000249557"/>
    </source>
</evidence>
<evidence type="ECO:0000256" key="1">
    <source>
        <dbReference type="SAM" id="SignalP"/>
    </source>
</evidence>
<organism evidence="2 3">
    <name type="scientific">Micavibrio aeruginosavorus</name>
    <dbReference type="NCBI Taxonomy" id="349221"/>
    <lineage>
        <taxon>Bacteria</taxon>
        <taxon>Pseudomonadati</taxon>
        <taxon>Bdellovibrionota</taxon>
        <taxon>Bdellovibrionia</taxon>
        <taxon>Bdellovibrionales</taxon>
        <taxon>Pseudobdellovibrionaceae</taxon>
        <taxon>Micavibrio</taxon>
    </lineage>
</organism>
<protein>
    <submittedName>
        <fullName evidence="2">Uncharacterized protein</fullName>
    </submittedName>
</protein>
<dbReference type="Proteomes" id="UP000249557">
    <property type="component" value="Unassembled WGS sequence"/>
</dbReference>
<keyword evidence="1" id="KW-0732">Signal</keyword>
<dbReference type="EMBL" id="QFNK01000216">
    <property type="protein sequence ID" value="PZO83266.1"/>
    <property type="molecule type" value="Genomic_DNA"/>
</dbReference>
<feature type="chain" id="PRO_5016159742" evidence="1">
    <location>
        <begin position="21"/>
        <end position="75"/>
    </location>
</feature>
<sequence>MRYFFPVLLAVCVLYGAAHAQSMDFLPQGPGPIFGGPQGGPPGAPGQAAKSIDTRFINIDYKVKAEDIEHDEHAY</sequence>
<proteinExistence type="predicted"/>
<evidence type="ECO:0000313" key="2">
    <source>
        <dbReference type="EMBL" id="PZO83266.1"/>
    </source>
</evidence>
<reference evidence="2 3" key="1">
    <citation type="submission" date="2017-08" db="EMBL/GenBank/DDBJ databases">
        <title>Infants hospitalized years apart are colonized by the same room-sourced microbial strains.</title>
        <authorList>
            <person name="Brooks B."/>
            <person name="Olm M.R."/>
            <person name="Firek B.A."/>
            <person name="Baker R."/>
            <person name="Thomas B.C."/>
            <person name="Morowitz M.J."/>
            <person name="Banfield J.F."/>
        </authorList>
    </citation>
    <scope>NUCLEOTIDE SEQUENCE [LARGE SCALE GENOMIC DNA]</scope>
    <source>
        <strain evidence="2">S2_018_000_R2_104</strain>
    </source>
</reference>
<gene>
    <name evidence="2" type="ORF">DI626_09185</name>
</gene>
<feature type="signal peptide" evidence="1">
    <location>
        <begin position="1"/>
        <end position="20"/>
    </location>
</feature>
<accession>A0A2W4ZNV2</accession>
<dbReference type="AlphaFoldDB" id="A0A2W4ZNV2"/>
<name>A0A2W4ZNV2_9BACT</name>